<evidence type="ECO:0000313" key="4">
    <source>
        <dbReference type="EMBL" id="GJS99404.1"/>
    </source>
</evidence>
<comment type="caution">
    <text evidence="4">The sequence shown here is derived from an EMBL/GenBank/DDBJ whole genome shotgun (WGS) entry which is preliminary data.</text>
</comment>
<keyword evidence="1" id="KW-0479">Metal-binding</keyword>
<dbReference type="SMART" id="SM00343">
    <property type="entry name" value="ZnF_C2HC"/>
    <property type="match status" value="1"/>
</dbReference>
<feature type="region of interest" description="Disordered" evidence="2">
    <location>
        <begin position="212"/>
        <end position="249"/>
    </location>
</feature>
<sequence>MRMRQYICHTNHNLWDVIVNGDLGKKSLHQLEKLAPPAPKTAKDNSAAQCNHSRRQINSRLGGLPPSWYQIALIMSNSQTLLNVIDDFTIIFGVYDDELKRSSGSKLYFSEFGLFSPLRILAVLMKLVLPVEILGSQLGRIEDFQRWMEMALGGIGSSMAGGYVDCQSKKFIHARTLKEFATFKRKNDLFSDKTKIECYNCHRKGHFARECRSRRNQGRRSYGDNGRRNAPRSNSSSQALMDQDGPRRL</sequence>
<dbReference type="PROSITE" id="PS50158">
    <property type="entry name" value="ZF_CCHC"/>
    <property type="match status" value="1"/>
</dbReference>
<dbReference type="Gene3D" id="4.10.60.10">
    <property type="entry name" value="Zinc finger, CCHC-type"/>
    <property type="match status" value="1"/>
</dbReference>
<dbReference type="EMBL" id="BQNB010012115">
    <property type="protein sequence ID" value="GJS99404.1"/>
    <property type="molecule type" value="Genomic_DNA"/>
</dbReference>
<evidence type="ECO:0000259" key="3">
    <source>
        <dbReference type="PROSITE" id="PS50158"/>
    </source>
</evidence>
<keyword evidence="1" id="KW-0862">Zinc</keyword>
<name>A0ABQ5A9T2_9ASTR</name>
<reference evidence="4" key="1">
    <citation type="journal article" date="2022" name="Int. J. Mol. Sci.">
        <title>Draft Genome of Tanacetum Coccineum: Genomic Comparison of Closely Related Tanacetum-Family Plants.</title>
        <authorList>
            <person name="Yamashiro T."/>
            <person name="Shiraishi A."/>
            <person name="Nakayama K."/>
            <person name="Satake H."/>
        </authorList>
    </citation>
    <scope>NUCLEOTIDE SEQUENCE</scope>
</reference>
<keyword evidence="1" id="KW-0863">Zinc-finger</keyword>
<protein>
    <submittedName>
        <fullName evidence="4">Ribonuclease H-like domain-containing protein</fullName>
    </submittedName>
</protein>
<evidence type="ECO:0000256" key="1">
    <source>
        <dbReference type="PROSITE-ProRule" id="PRU00047"/>
    </source>
</evidence>
<dbReference type="Pfam" id="PF00098">
    <property type="entry name" value="zf-CCHC"/>
    <property type="match status" value="1"/>
</dbReference>
<feature type="domain" description="CCHC-type" evidence="3">
    <location>
        <begin position="198"/>
        <end position="213"/>
    </location>
</feature>
<reference evidence="4" key="2">
    <citation type="submission" date="2022-01" db="EMBL/GenBank/DDBJ databases">
        <authorList>
            <person name="Yamashiro T."/>
            <person name="Shiraishi A."/>
            <person name="Satake H."/>
            <person name="Nakayama K."/>
        </authorList>
    </citation>
    <scope>NUCLEOTIDE SEQUENCE</scope>
</reference>
<keyword evidence="5" id="KW-1185">Reference proteome</keyword>
<evidence type="ECO:0000313" key="5">
    <source>
        <dbReference type="Proteomes" id="UP001151760"/>
    </source>
</evidence>
<dbReference type="InterPro" id="IPR001878">
    <property type="entry name" value="Znf_CCHC"/>
</dbReference>
<accession>A0ABQ5A9T2</accession>
<gene>
    <name evidence="4" type="ORF">Tco_0820574</name>
</gene>
<feature type="compositionally biased region" description="Polar residues" evidence="2">
    <location>
        <begin position="231"/>
        <end position="240"/>
    </location>
</feature>
<dbReference type="Proteomes" id="UP001151760">
    <property type="component" value="Unassembled WGS sequence"/>
</dbReference>
<evidence type="ECO:0000256" key="2">
    <source>
        <dbReference type="SAM" id="MobiDB-lite"/>
    </source>
</evidence>
<dbReference type="SUPFAM" id="SSF57756">
    <property type="entry name" value="Retrovirus zinc finger-like domains"/>
    <property type="match status" value="1"/>
</dbReference>
<proteinExistence type="predicted"/>
<organism evidence="4 5">
    <name type="scientific">Tanacetum coccineum</name>
    <dbReference type="NCBI Taxonomy" id="301880"/>
    <lineage>
        <taxon>Eukaryota</taxon>
        <taxon>Viridiplantae</taxon>
        <taxon>Streptophyta</taxon>
        <taxon>Embryophyta</taxon>
        <taxon>Tracheophyta</taxon>
        <taxon>Spermatophyta</taxon>
        <taxon>Magnoliopsida</taxon>
        <taxon>eudicotyledons</taxon>
        <taxon>Gunneridae</taxon>
        <taxon>Pentapetalae</taxon>
        <taxon>asterids</taxon>
        <taxon>campanulids</taxon>
        <taxon>Asterales</taxon>
        <taxon>Asteraceae</taxon>
        <taxon>Asteroideae</taxon>
        <taxon>Anthemideae</taxon>
        <taxon>Anthemidinae</taxon>
        <taxon>Tanacetum</taxon>
    </lineage>
</organism>
<dbReference type="InterPro" id="IPR036875">
    <property type="entry name" value="Znf_CCHC_sf"/>
</dbReference>